<protein>
    <recommendedName>
        <fullName evidence="3 11">Shikimate kinase</fullName>
        <shortName evidence="11">SK</shortName>
        <ecNumber evidence="3 11">2.7.1.71</ecNumber>
    </recommendedName>
</protein>
<evidence type="ECO:0000256" key="9">
    <source>
        <dbReference type="ARBA" id="ARBA00023141"/>
    </source>
</evidence>
<dbReference type="RefSeq" id="WP_145374603.1">
    <property type="nucleotide sequence ID" value="NZ_CP036276.1"/>
</dbReference>
<keyword evidence="11" id="KW-0479">Metal-binding</keyword>
<gene>
    <name evidence="12" type="primary">aroL</name>
    <name evidence="11" type="synonym">aroK</name>
    <name evidence="12" type="ORF">Mal52_10310</name>
</gene>
<evidence type="ECO:0000256" key="11">
    <source>
        <dbReference type="HAMAP-Rule" id="MF_00109"/>
    </source>
</evidence>
<dbReference type="CDD" id="cd00464">
    <property type="entry name" value="SK"/>
    <property type="match status" value="1"/>
</dbReference>
<dbReference type="KEGG" id="sdyn:Mal52_10310"/>
<dbReference type="PROSITE" id="PS01128">
    <property type="entry name" value="SHIKIMATE_KINASE"/>
    <property type="match status" value="1"/>
</dbReference>
<dbReference type="InterPro" id="IPR027417">
    <property type="entry name" value="P-loop_NTPase"/>
</dbReference>
<keyword evidence="9 11" id="KW-0057">Aromatic amino acid biosynthesis</keyword>
<keyword evidence="5 11" id="KW-0808">Transferase</keyword>
<keyword evidence="8 11" id="KW-0067">ATP-binding</keyword>
<feature type="binding site" evidence="11">
    <location>
        <position position="14"/>
    </location>
    <ligand>
        <name>Mg(2+)</name>
        <dbReference type="ChEBI" id="CHEBI:18420"/>
    </ligand>
</feature>
<evidence type="ECO:0000256" key="7">
    <source>
        <dbReference type="ARBA" id="ARBA00022777"/>
    </source>
</evidence>
<dbReference type="PANTHER" id="PTHR21087:SF16">
    <property type="entry name" value="SHIKIMATE KINASE 1, CHLOROPLASTIC"/>
    <property type="match status" value="1"/>
</dbReference>
<evidence type="ECO:0000256" key="5">
    <source>
        <dbReference type="ARBA" id="ARBA00022679"/>
    </source>
</evidence>
<dbReference type="UniPathway" id="UPA00053">
    <property type="reaction ID" value="UER00088"/>
</dbReference>
<name>A0A517ZJA6_9PLAN</name>
<evidence type="ECO:0000313" key="13">
    <source>
        <dbReference type="Proteomes" id="UP000319383"/>
    </source>
</evidence>
<dbReference type="GO" id="GO:0000287">
    <property type="term" value="F:magnesium ion binding"/>
    <property type="evidence" value="ECO:0007669"/>
    <property type="project" value="UniProtKB-UniRule"/>
</dbReference>
<keyword evidence="11" id="KW-0963">Cytoplasm</keyword>
<evidence type="ECO:0000256" key="2">
    <source>
        <dbReference type="ARBA" id="ARBA00006997"/>
    </source>
</evidence>
<dbReference type="EC" id="2.7.1.71" evidence="3 11"/>
<evidence type="ECO:0000256" key="1">
    <source>
        <dbReference type="ARBA" id="ARBA00004842"/>
    </source>
</evidence>
<keyword evidence="13" id="KW-1185">Reference proteome</keyword>
<dbReference type="GO" id="GO:0004765">
    <property type="term" value="F:shikimate kinase activity"/>
    <property type="evidence" value="ECO:0007669"/>
    <property type="project" value="UniProtKB-UniRule"/>
</dbReference>
<comment type="subcellular location">
    <subcellularLocation>
        <location evidence="11">Cytoplasm</location>
    </subcellularLocation>
</comment>
<comment type="function">
    <text evidence="11">Catalyzes the specific phosphorylation of the 3-hydroxyl group of shikimic acid using ATP as a cosubstrate.</text>
</comment>
<feature type="binding site" evidence="11">
    <location>
        <begin position="10"/>
        <end position="15"/>
    </location>
    <ligand>
        <name>ATP</name>
        <dbReference type="ChEBI" id="CHEBI:30616"/>
    </ligand>
</feature>
<dbReference type="Pfam" id="PF01202">
    <property type="entry name" value="SKI"/>
    <property type="match status" value="1"/>
</dbReference>
<dbReference type="PRINTS" id="PR01100">
    <property type="entry name" value="SHIKIMTKNASE"/>
</dbReference>
<dbReference type="InterPro" id="IPR000623">
    <property type="entry name" value="Shikimate_kinase/TSH1"/>
</dbReference>
<keyword evidence="6 11" id="KW-0547">Nucleotide-binding</keyword>
<dbReference type="GO" id="GO:0009073">
    <property type="term" value="P:aromatic amino acid family biosynthetic process"/>
    <property type="evidence" value="ECO:0007669"/>
    <property type="project" value="UniProtKB-KW"/>
</dbReference>
<comment type="catalytic activity">
    <reaction evidence="10 11">
        <text>shikimate + ATP = 3-phosphoshikimate + ADP + H(+)</text>
        <dbReference type="Rhea" id="RHEA:13121"/>
        <dbReference type="ChEBI" id="CHEBI:15378"/>
        <dbReference type="ChEBI" id="CHEBI:30616"/>
        <dbReference type="ChEBI" id="CHEBI:36208"/>
        <dbReference type="ChEBI" id="CHEBI:145989"/>
        <dbReference type="ChEBI" id="CHEBI:456216"/>
        <dbReference type="EC" id="2.7.1.71"/>
    </reaction>
</comment>
<keyword evidence="7 11" id="KW-0418">Kinase</keyword>
<feature type="binding site" evidence="11">
    <location>
        <position position="56"/>
    </location>
    <ligand>
        <name>substrate</name>
    </ligand>
</feature>
<keyword evidence="11" id="KW-0460">Magnesium</keyword>
<dbReference type="Proteomes" id="UP000319383">
    <property type="component" value="Chromosome"/>
</dbReference>
<feature type="binding site" evidence="11">
    <location>
        <position position="120"/>
    </location>
    <ligand>
        <name>ATP</name>
        <dbReference type="ChEBI" id="CHEBI:30616"/>
    </ligand>
</feature>
<keyword evidence="4 11" id="KW-0028">Amino-acid biosynthesis</keyword>
<proteinExistence type="inferred from homology"/>
<evidence type="ECO:0000256" key="6">
    <source>
        <dbReference type="ARBA" id="ARBA00022741"/>
    </source>
</evidence>
<comment type="similarity">
    <text evidence="2 11">Belongs to the shikimate kinase family.</text>
</comment>
<dbReference type="InterPro" id="IPR031322">
    <property type="entry name" value="Shikimate/glucono_kinase"/>
</dbReference>
<reference evidence="12 13" key="1">
    <citation type="submission" date="2019-02" db="EMBL/GenBank/DDBJ databases">
        <title>Deep-cultivation of Planctomycetes and their phenomic and genomic characterization uncovers novel biology.</title>
        <authorList>
            <person name="Wiegand S."/>
            <person name="Jogler M."/>
            <person name="Boedeker C."/>
            <person name="Pinto D."/>
            <person name="Vollmers J."/>
            <person name="Rivas-Marin E."/>
            <person name="Kohn T."/>
            <person name="Peeters S.H."/>
            <person name="Heuer A."/>
            <person name="Rast P."/>
            <person name="Oberbeckmann S."/>
            <person name="Bunk B."/>
            <person name="Jeske O."/>
            <person name="Meyerdierks A."/>
            <person name="Storesund J.E."/>
            <person name="Kallscheuer N."/>
            <person name="Luecker S."/>
            <person name="Lage O.M."/>
            <person name="Pohl T."/>
            <person name="Merkel B.J."/>
            <person name="Hornburger P."/>
            <person name="Mueller R.-W."/>
            <person name="Bruemmer F."/>
            <person name="Labrenz M."/>
            <person name="Spormann A.M."/>
            <person name="Op den Camp H."/>
            <person name="Overmann J."/>
            <person name="Amann R."/>
            <person name="Jetten M.S.M."/>
            <person name="Mascher T."/>
            <person name="Medema M.H."/>
            <person name="Devos D.P."/>
            <person name="Kaster A.-K."/>
            <person name="Ovreas L."/>
            <person name="Rohde M."/>
            <person name="Galperin M.Y."/>
            <person name="Jogler C."/>
        </authorList>
    </citation>
    <scope>NUCLEOTIDE SEQUENCE [LARGE SCALE GENOMIC DNA]</scope>
    <source>
        <strain evidence="12 13">Mal52</strain>
    </source>
</reference>
<feature type="binding site" evidence="11">
    <location>
        <position position="78"/>
    </location>
    <ligand>
        <name>substrate</name>
    </ligand>
</feature>
<dbReference type="GO" id="GO:0005524">
    <property type="term" value="F:ATP binding"/>
    <property type="evidence" value="ECO:0007669"/>
    <property type="project" value="UniProtKB-UniRule"/>
</dbReference>
<dbReference type="GO" id="GO:0005829">
    <property type="term" value="C:cytosol"/>
    <property type="evidence" value="ECO:0007669"/>
    <property type="project" value="TreeGrafter"/>
</dbReference>
<comment type="pathway">
    <text evidence="1 11">Metabolic intermediate biosynthesis; chorismate biosynthesis; chorismate from D-erythrose 4-phosphate and phosphoenolpyruvate: step 5/7.</text>
</comment>
<comment type="cofactor">
    <cofactor evidence="11">
        <name>Mg(2+)</name>
        <dbReference type="ChEBI" id="CHEBI:18420"/>
    </cofactor>
    <text evidence="11">Binds 1 Mg(2+) ion per subunit.</text>
</comment>
<feature type="binding site" evidence="11">
    <location>
        <position position="32"/>
    </location>
    <ligand>
        <name>substrate</name>
    </ligand>
</feature>
<feature type="binding site" evidence="11">
    <location>
        <position position="139"/>
    </location>
    <ligand>
        <name>substrate</name>
    </ligand>
</feature>
<evidence type="ECO:0000256" key="4">
    <source>
        <dbReference type="ARBA" id="ARBA00022605"/>
    </source>
</evidence>
<accession>A0A517ZJA6</accession>
<evidence type="ECO:0000313" key="12">
    <source>
        <dbReference type="EMBL" id="QDU42568.1"/>
    </source>
</evidence>
<dbReference type="Gene3D" id="3.40.50.300">
    <property type="entry name" value="P-loop containing nucleotide triphosphate hydrolases"/>
    <property type="match status" value="1"/>
</dbReference>
<dbReference type="HAMAP" id="MF_00109">
    <property type="entry name" value="Shikimate_kinase"/>
    <property type="match status" value="1"/>
</dbReference>
<dbReference type="SUPFAM" id="SSF52540">
    <property type="entry name" value="P-loop containing nucleoside triphosphate hydrolases"/>
    <property type="match status" value="1"/>
</dbReference>
<dbReference type="PANTHER" id="PTHR21087">
    <property type="entry name" value="SHIKIMATE KINASE"/>
    <property type="match status" value="1"/>
</dbReference>
<evidence type="ECO:0000256" key="10">
    <source>
        <dbReference type="ARBA" id="ARBA00048567"/>
    </source>
</evidence>
<evidence type="ECO:0000256" key="3">
    <source>
        <dbReference type="ARBA" id="ARBA00012154"/>
    </source>
</evidence>
<dbReference type="InterPro" id="IPR023000">
    <property type="entry name" value="Shikimate_kinase_CS"/>
</dbReference>
<dbReference type="GO" id="GO:0009423">
    <property type="term" value="P:chorismate biosynthetic process"/>
    <property type="evidence" value="ECO:0007669"/>
    <property type="project" value="UniProtKB-UniRule"/>
</dbReference>
<evidence type="ECO:0000256" key="8">
    <source>
        <dbReference type="ARBA" id="ARBA00022840"/>
    </source>
</evidence>
<comment type="subunit">
    <text evidence="11">Monomer.</text>
</comment>
<feature type="binding site" evidence="11">
    <location>
        <position position="156"/>
    </location>
    <ligand>
        <name>ATP</name>
        <dbReference type="ChEBI" id="CHEBI:30616"/>
    </ligand>
</feature>
<sequence>MVITFIGYRGCGKSTVAALLSARLGWACVDADDAIESRAGCSISEIFAERGEPVFRELERTVIAELLGRERLVLAAGGGAILAKATRAGMRSAGPVVWLQAPVEDLSRRISGDGSTALRRPQLTDAGVTAEIESVLTAREPLYRDAATIVIDTAGRTVEDVAAAVYDALPDEVTKDQ</sequence>
<dbReference type="EMBL" id="CP036276">
    <property type="protein sequence ID" value="QDU42568.1"/>
    <property type="molecule type" value="Genomic_DNA"/>
</dbReference>
<organism evidence="12 13">
    <name type="scientific">Symmachiella dynata</name>
    <dbReference type="NCBI Taxonomy" id="2527995"/>
    <lineage>
        <taxon>Bacteria</taxon>
        <taxon>Pseudomonadati</taxon>
        <taxon>Planctomycetota</taxon>
        <taxon>Planctomycetia</taxon>
        <taxon>Planctomycetales</taxon>
        <taxon>Planctomycetaceae</taxon>
        <taxon>Symmachiella</taxon>
    </lineage>
</organism>
<dbReference type="GO" id="GO:0008652">
    <property type="term" value="P:amino acid biosynthetic process"/>
    <property type="evidence" value="ECO:0007669"/>
    <property type="project" value="UniProtKB-KW"/>
</dbReference>
<dbReference type="AlphaFoldDB" id="A0A517ZJA6"/>